<gene>
    <name evidence="1" type="ORF">AUO97_13910</name>
</gene>
<name>A0A1L5TRG3_ACIBA</name>
<dbReference type="Gene3D" id="3.40.50.1220">
    <property type="entry name" value="TPP-binding domain"/>
    <property type="match status" value="1"/>
</dbReference>
<sequence length="903" mass="105784">MQNQKFKDLVKQELKNKTRSIKDLARFVQRNNGYPSYSVFLGAGASVTSGIPTGGSLVKQWREEIYKEVFDSNIESLKDNELEIINYLSKNEGIWYNPQNEYSSLFERKFDLPSQRRRFVESIVDNKKPSIGYNYLINLVNEKAFNTIFTTNFDDLLNEAFYHFSDVRPHVCAHDSSIGSLSVLSDRPKIIKLHGDYLFDDIKNTLKETESLENNTREKFIEFSKDYGLIIVGYSGQDRSIMDVLNYLVQQEEYLKNGVYWCFREDDEISHEVRKILWKDKVYCVKIDGFDQLFAELNNELGINLKQFSEKNSLKIDKCIENFIKDDFNLSSNDYIRKDLLKLKEKSNNQDISELIAKLNESNQNNNLSSIEFKQILEIQNLILTGSFNKTVAKIDKLLQDSGCDLSSELTKFQENLFFMKIDCLEKEKKIEQANEAINSLIASDKFNLTYHHKKILLINDSKKNIEYLLSILDLFPYSASIRNDICRSYLSYYLKNKVEPDLINVDKCLNYIEESLNIDNSLDNLAYEIKVELLFIKKDLISKKTSSTLNRNKIIDETNDQIKELIVKVLTVSPKHQNSIDCLINYLIKSDSSVDFLKFYNQIFLNIDKSSKKQKRYIIKSFAMLFNKRKMLERYQKDSDIKKEAVNFFSKPEFDSNIFYLLYKTMFMISLNIRDISFYNLIEKCINHKNVYEIALELVSLLESLDLKDEVRSLDLIMKNHQDKLTPYEASLFSKNVSLLLYGAKSDEFMDYLENTRKLCPSFSRYLIKYTYDLLLAEKFDQVLECLKNSSEIIQDLDEDDRAVLKINEATAYKKINNGQLSNSIYEELKKIVSKSLSQEITISCKSLMDDQQTLSNIKTLINIDHHFYYYFQQWPVISDNLKQQLRNNYEKHMIVTLDRAS</sequence>
<evidence type="ECO:0000313" key="1">
    <source>
        <dbReference type="EMBL" id="APP31849.1"/>
    </source>
</evidence>
<reference evidence="1 2" key="1">
    <citation type="journal article" date="2014" name="Antimicrob. Agents Chemother.">
        <title>Triclosan can select for an AdeIJK-overexpressing mutant of Acinetobacter baumannii ATCC 17978 that displays reduced susceptibility to multiple antibiotics.</title>
        <authorList>
            <person name="Fernando D.M."/>
            <person name="Xu W."/>
            <person name="Loewen P.C."/>
            <person name="Zhanel G.G."/>
            <person name="Kumar A."/>
        </authorList>
    </citation>
    <scope>NUCLEOTIDE SEQUENCE [LARGE SCALE GENOMIC DNA]</scope>
    <source>
        <strain evidence="1 2">ATCC 17978</strain>
    </source>
</reference>
<dbReference type="Pfam" id="PF13289">
    <property type="entry name" value="SIR2_2"/>
    <property type="match status" value="1"/>
</dbReference>
<evidence type="ECO:0008006" key="3">
    <source>
        <dbReference type="Google" id="ProtNLM"/>
    </source>
</evidence>
<dbReference type="InterPro" id="IPR029035">
    <property type="entry name" value="DHS-like_NAD/FAD-binding_dom"/>
</dbReference>
<protein>
    <recommendedName>
        <fullName evidence="3">SIR2-like domain-containing protein</fullName>
    </recommendedName>
</protein>
<dbReference type="AlphaFoldDB" id="A0A1L5TRG3"/>
<organism evidence="1 2">
    <name type="scientific">Acinetobacter baumannii</name>
    <dbReference type="NCBI Taxonomy" id="470"/>
    <lineage>
        <taxon>Bacteria</taxon>
        <taxon>Pseudomonadati</taxon>
        <taxon>Pseudomonadota</taxon>
        <taxon>Gammaproteobacteria</taxon>
        <taxon>Moraxellales</taxon>
        <taxon>Moraxellaceae</taxon>
        <taxon>Acinetobacter</taxon>
        <taxon>Acinetobacter calcoaceticus/baumannii complex</taxon>
    </lineage>
</organism>
<dbReference type="CDD" id="cd00296">
    <property type="entry name" value="SIR2"/>
    <property type="match status" value="1"/>
</dbReference>
<accession>A0A1L5TRG3</accession>
<dbReference type="EMBL" id="CP018664">
    <property type="protein sequence ID" value="APP31849.1"/>
    <property type="molecule type" value="Genomic_DNA"/>
</dbReference>
<dbReference type="SUPFAM" id="SSF52467">
    <property type="entry name" value="DHS-like NAD/FAD-binding domain"/>
    <property type="match status" value="1"/>
</dbReference>
<dbReference type="Proteomes" id="UP000072389">
    <property type="component" value="Chromosome"/>
</dbReference>
<proteinExistence type="predicted"/>
<dbReference type="RefSeq" id="WP_053100972.1">
    <property type="nucleotide sequence ID" value="NZ_CAUZGM010000002.1"/>
</dbReference>
<evidence type="ECO:0000313" key="2">
    <source>
        <dbReference type="Proteomes" id="UP000072389"/>
    </source>
</evidence>